<dbReference type="PANTHER" id="PTHR23026">
    <property type="entry name" value="NADPH NITROREDUCTASE"/>
    <property type="match status" value="1"/>
</dbReference>
<name>A0A1H1ZQ78_9ACTN</name>
<dbReference type="GO" id="GO:0016491">
    <property type="term" value="F:oxidoreductase activity"/>
    <property type="evidence" value="ECO:0007669"/>
    <property type="project" value="InterPro"/>
</dbReference>
<dbReference type="InterPro" id="IPR000415">
    <property type="entry name" value="Nitroreductase-like"/>
</dbReference>
<dbReference type="AlphaFoldDB" id="A0A1H1ZQ78"/>
<evidence type="ECO:0000313" key="2">
    <source>
        <dbReference type="Proteomes" id="UP000198688"/>
    </source>
</evidence>
<gene>
    <name evidence="1" type="ORF">SAMN04489716_3440</name>
</gene>
<dbReference type="PANTHER" id="PTHR23026:SF123">
    <property type="entry name" value="NAD(P)H NITROREDUCTASE RV3131-RELATED"/>
    <property type="match status" value="1"/>
</dbReference>
<dbReference type="STRING" id="113562.SAMN04489716_3440"/>
<proteinExistence type="predicted"/>
<evidence type="ECO:0008006" key="3">
    <source>
        <dbReference type="Google" id="ProtNLM"/>
    </source>
</evidence>
<dbReference type="SUPFAM" id="SSF55469">
    <property type="entry name" value="FMN-dependent nitroreductase-like"/>
    <property type="match status" value="2"/>
</dbReference>
<dbReference type="Gene3D" id="3.40.109.10">
    <property type="entry name" value="NADH Oxidase"/>
    <property type="match status" value="1"/>
</dbReference>
<evidence type="ECO:0000313" key="1">
    <source>
        <dbReference type="EMBL" id="SDT35878.1"/>
    </source>
</evidence>
<sequence length="318" mass="33555">MALHGSVRVDQARGMTSRTAVLAHAARQARHAPSILNTQPWQWRIGRHTAELRPDPARLLAHVDPDRHLALLSCGAALHHAVVTIRAQGWDLAVERGTDPLARITLAGTAAPEFTELAGAIAHRYTDRRAFGAQPPSGETIAELRRVVLPHGFDTHLVRRDEVPLLAAATARAAGDAAHRPGHTAEVAQWASGGSSAGGVRPVPMRALHGPATGDGDVGARYLILHSTLGGDWLRAGEALSALLLTATVRGVACSPMSELVEAPWPRGLLGTLIGGAVHPYLVIRIGYPVIGEPPPAAARRPEAETTSYLFTGASAHL</sequence>
<organism evidence="1 2">
    <name type="scientific">Actinoplanes derwentensis</name>
    <dbReference type="NCBI Taxonomy" id="113562"/>
    <lineage>
        <taxon>Bacteria</taxon>
        <taxon>Bacillati</taxon>
        <taxon>Actinomycetota</taxon>
        <taxon>Actinomycetes</taxon>
        <taxon>Micromonosporales</taxon>
        <taxon>Micromonosporaceae</taxon>
        <taxon>Actinoplanes</taxon>
    </lineage>
</organism>
<dbReference type="InterPro" id="IPR050627">
    <property type="entry name" value="Nitroreductase/BluB"/>
</dbReference>
<protein>
    <recommendedName>
        <fullName evidence="3">Nitroreductase</fullName>
    </recommendedName>
</protein>
<dbReference type="Proteomes" id="UP000198688">
    <property type="component" value="Chromosome I"/>
</dbReference>
<reference evidence="1 2" key="1">
    <citation type="submission" date="2016-10" db="EMBL/GenBank/DDBJ databases">
        <authorList>
            <person name="de Groot N.N."/>
        </authorList>
    </citation>
    <scope>NUCLEOTIDE SEQUENCE [LARGE SCALE GENOMIC DNA]</scope>
    <source>
        <strain evidence="1 2">DSM 43941</strain>
    </source>
</reference>
<dbReference type="EMBL" id="LT629758">
    <property type="protein sequence ID" value="SDT35878.1"/>
    <property type="molecule type" value="Genomic_DNA"/>
</dbReference>
<dbReference type="NCBIfam" id="NF047509">
    <property type="entry name" value="Rv3131_FMN_oxido"/>
    <property type="match status" value="1"/>
</dbReference>
<keyword evidence="2" id="KW-1185">Reference proteome</keyword>
<accession>A0A1H1ZQ78</accession>